<dbReference type="OrthoDB" id="1114329at2"/>
<evidence type="ECO:0000256" key="1">
    <source>
        <dbReference type="ARBA" id="ARBA00022729"/>
    </source>
</evidence>
<protein>
    <submittedName>
        <fullName evidence="7">Calx-beta domain-containing protein</fullName>
    </submittedName>
</protein>
<dbReference type="Gene3D" id="2.60.40.2030">
    <property type="match status" value="3"/>
</dbReference>
<keyword evidence="2" id="KW-0677">Repeat</keyword>
<gene>
    <name evidence="7" type="ORF">SAMN06297229_1402</name>
</gene>
<keyword evidence="4" id="KW-0406">Ion transport</keyword>
<dbReference type="Pfam" id="PF13582">
    <property type="entry name" value="Reprolysin_3"/>
    <property type="match status" value="1"/>
</dbReference>
<dbReference type="PANTHER" id="PTHR11878">
    <property type="entry name" value="SODIUM/CALCIUM EXCHANGER"/>
    <property type="match status" value="1"/>
</dbReference>
<organism evidence="7 8">
    <name type="scientific">Pseudidiomarina planktonica</name>
    <dbReference type="NCBI Taxonomy" id="1323738"/>
    <lineage>
        <taxon>Bacteria</taxon>
        <taxon>Pseudomonadati</taxon>
        <taxon>Pseudomonadota</taxon>
        <taxon>Gammaproteobacteria</taxon>
        <taxon>Alteromonadales</taxon>
        <taxon>Idiomarinaceae</taxon>
        <taxon>Pseudidiomarina</taxon>
    </lineage>
</organism>
<feature type="domain" description="Calx-beta" evidence="6">
    <location>
        <begin position="283"/>
        <end position="386"/>
    </location>
</feature>
<dbReference type="SUPFAM" id="SSF141072">
    <property type="entry name" value="CalX-like"/>
    <property type="match status" value="3"/>
</dbReference>
<keyword evidence="1 5" id="KW-0732">Signal</keyword>
<dbReference type="Pfam" id="PF03160">
    <property type="entry name" value="Calx-beta"/>
    <property type="match status" value="3"/>
</dbReference>
<evidence type="ECO:0000313" key="7">
    <source>
        <dbReference type="EMBL" id="SMQ65952.1"/>
    </source>
</evidence>
<dbReference type="PANTHER" id="PTHR11878:SF65">
    <property type="entry name" value="NA_CA-EXCHANGE PROTEIN, ISOFORM G"/>
    <property type="match status" value="1"/>
</dbReference>
<evidence type="ECO:0000313" key="8">
    <source>
        <dbReference type="Proteomes" id="UP000194450"/>
    </source>
</evidence>
<dbReference type="GO" id="GO:0007154">
    <property type="term" value="P:cell communication"/>
    <property type="evidence" value="ECO:0007669"/>
    <property type="project" value="InterPro"/>
</dbReference>
<dbReference type="GO" id="GO:0098703">
    <property type="term" value="P:calcium ion import across plasma membrane"/>
    <property type="evidence" value="ECO:0007669"/>
    <property type="project" value="TreeGrafter"/>
</dbReference>
<proteinExistence type="predicted"/>
<dbReference type="InterPro" id="IPR024079">
    <property type="entry name" value="MetalloPept_cat_dom_sf"/>
</dbReference>
<feature type="chain" id="PRO_5012350981" evidence="5">
    <location>
        <begin position="20"/>
        <end position="654"/>
    </location>
</feature>
<dbReference type="InterPro" id="IPR038081">
    <property type="entry name" value="CalX-like_sf"/>
</dbReference>
<keyword evidence="3" id="KW-0106">Calcium</keyword>
<dbReference type="Gene3D" id="3.40.390.10">
    <property type="entry name" value="Collagenase (Catalytic Domain)"/>
    <property type="match status" value="1"/>
</dbReference>
<dbReference type="GO" id="GO:0008237">
    <property type="term" value="F:metallopeptidase activity"/>
    <property type="evidence" value="ECO:0007669"/>
    <property type="project" value="InterPro"/>
</dbReference>
<dbReference type="GO" id="GO:0005432">
    <property type="term" value="F:calcium:sodium antiporter activity"/>
    <property type="evidence" value="ECO:0007669"/>
    <property type="project" value="TreeGrafter"/>
</dbReference>
<evidence type="ECO:0000256" key="2">
    <source>
        <dbReference type="ARBA" id="ARBA00022737"/>
    </source>
</evidence>
<feature type="domain" description="Calx-beta" evidence="6">
    <location>
        <begin position="513"/>
        <end position="613"/>
    </location>
</feature>
<dbReference type="InterPro" id="IPR051171">
    <property type="entry name" value="CaCA"/>
</dbReference>
<dbReference type="AlphaFoldDB" id="A0A1Y6EZJ7"/>
<keyword evidence="4" id="KW-0813">Transport</keyword>
<dbReference type="InterPro" id="IPR003644">
    <property type="entry name" value="Calx_beta"/>
</dbReference>
<dbReference type="EMBL" id="FXWH01000001">
    <property type="protein sequence ID" value="SMQ65952.1"/>
    <property type="molecule type" value="Genomic_DNA"/>
</dbReference>
<sequence length="654" mass="70191">MFRKTVLMSALLIAFSASAQDVIKPFLNEIQLSPAPPLEEKVEIDVVVFYQPIYMQRLGGFEALYNRVNGLISMTNFIYGISDTGIEFNVIELRAVTGIPNDQPFEEETDADGNVIVKSSSSIFGSRLLNSDGYYDEEGNYQDNYPEQLVYTEFGGDIGLYITDYRDPTGEAKLGADAQGSEVSAIADHIILAPTNERISRALAHEFGHNLGAAHQEGADRASASLDNARAYECGGEVTIMWSHESDSDYDNAQFFSTPYRTSGGELCGEEGYAYNAEVLRQTKVSVSERRSRPASLGTVSFAETGYAVGESAGVAEITLTRTGDLSEEISVAVVVESDTGSTTTDLKEAYQRVTFAVGESEATASFEIVQDAKNEGNENLSLSLVYPYKATVSDSSSTLTLTDDYTGEPGEPVIASGVSVEEGETATVRIARTNGLDGELVVDVRAVFAEDESSAADASSFDNVIERFIFADGEAEKFVQIGTADNEEYNGLQVFLVRAESDGVVLSENLVRVTDNEPADVEFTVESGTAVAGESVVVEVWRAGDLSGKVSVGVNTADGTLVAGTDFNAESKVVTFFPNETSKEVEINLTGATAGSFSIELSTGESYTVSVSEPVSSDRASDSASGASTGPYLLIFLLLTLVPRAFRKRDKHF</sequence>
<dbReference type="SUPFAM" id="SSF55486">
    <property type="entry name" value="Metalloproteases ('zincins'), catalytic domain"/>
    <property type="match status" value="1"/>
</dbReference>
<evidence type="ECO:0000256" key="3">
    <source>
        <dbReference type="ARBA" id="ARBA00022837"/>
    </source>
</evidence>
<dbReference type="SMART" id="SM00237">
    <property type="entry name" value="Calx_beta"/>
    <property type="match status" value="3"/>
</dbReference>
<accession>A0A1Y6EZJ7</accession>
<evidence type="ECO:0000256" key="4">
    <source>
        <dbReference type="ARBA" id="ARBA00023065"/>
    </source>
</evidence>
<dbReference type="RefSeq" id="WP_086434476.1">
    <property type="nucleotide sequence ID" value="NZ_FXWH01000001.1"/>
</dbReference>
<evidence type="ECO:0000256" key="5">
    <source>
        <dbReference type="SAM" id="SignalP"/>
    </source>
</evidence>
<name>A0A1Y6EZJ7_9GAMM</name>
<evidence type="ECO:0000259" key="6">
    <source>
        <dbReference type="SMART" id="SM00237"/>
    </source>
</evidence>
<dbReference type="GO" id="GO:0016020">
    <property type="term" value="C:membrane"/>
    <property type="evidence" value="ECO:0007669"/>
    <property type="project" value="InterPro"/>
</dbReference>
<keyword evidence="8" id="KW-1185">Reference proteome</keyword>
<reference evidence="8" key="1">
    <citation type="submission" date="2017-04" db="EMBL/GenBank/DDBJ databases">
        <authorList>
            <person name="Varghese N."/>
            <person name="Submissions S."/>
        </authorList>
    </citation>
    <scope>NUCLEOTIDE SEQUENCE [LARGE SCALE GENOMIC DNA]</scope>
</reference>
<dbReference type="Proteomes" id="UP000194450">
    <property type="component" value="Unassembled WGS sequence"/>
</dbReference>
<feature type="domain" description="Calx-beta" evidence="6">
    <location>
        <begin position="400"/>
        <end position="501"/>
    </location>
</feature>
<feature type="signal peptide" evidence="5">
    <location>
        <begin position="1"/>
        <end position="19"/>
    </location>
</feature>